<dbReference type="AlphaFoldDB" id="A0A9D9J0B3"/>
<keyword evidence="1" id="KW-0812">Transmembrane</keyword>
<dbReference type="Proteomes" id="UP000823772">
    <property type="component" value="Unassembled WGS sequence"/>
</dbReference>
<evidence type="ECO:0000256" key="1">
    <source>
        <dbReference type="SAM" id="Phobius"/>
    </source>
</evidence>
<proteinExistence type="predicted"/>
<organism evidence="2 3">
    <name type="scientific">Candidatus Merdivivens faecigallinarum</name>
    <dbReference type="NCBI Taxonomy" id="2840871"/>
    <lineage>
        <taxon>Bacteria</taxon>
        <taxon>Pseudomonadati</taxon>
        <taxon>Bacteroidota</taxon>
        <taxon>Bacteroidia</taxon>
        <taxon>Bacteroidales</taxon>
        <taxon>Muribaculaceae</taxon>
        <taxon>Muribaculaceae incertae sedis</taxon>
        <taxon>Candidatus Merdivivens</taxon>
    </lineage>
</organism>
<evidence type="ECO:0008006" key="4">
    <source>
        <dbReference type="Google" id="ProtNLM"/>
    </source>
</evidence>
<dbReference type="EMBL" id="JADILY010000053">
    <property type="protein sequence ID" value="MBO8481419.1"/>
    <property type="molecule type" value="Genomic_DNA"/>
</dbReference>
<keyword evidence="1" id="KW-0472">Membrane</keyword>
<name>A0A9D9J0B3_9BACT</name>
<feature type="transmembrane region" description="Helical" evidence="1">
    <location>
        <begin position="73"/>
        <end position="94"/>
    </location>
</feature>
<evidence type="ECO:0000313" key="3">
    <source>
        <dbReference type="Proteomes" id="UP000823772"/>
    </source>
</evidence>
<protein>
    <recommendedName>
        <fullName evidence="4">Holin-X, holin superfamily III</fullName>
    </recommendedName>
</protein>
<accession>A0A9D9J0B3</accession>
<feature type="transmembrane region" description="Helical" evidence="1">
    <location>
        <begin position="41"/>
        <end position="67"/>
    </location>
</feature>
<keyword evidence="1" id="KW-1133">Transmembrane helix</keyword>
<sequence>MEDFTKPAEDLSKEAAEYVELRLQKMKLRTVKDLSTVLGRFFGMLVLLITVMTAVITAAFGCILVIGEEIGSYAAGAFIVAGIFCIAAAVLFAFRKKLFRNTFVRLFIKLFYDNNE</sequence>
<reference evidence="2" key="2">
    <citation type="journal article" date="2021" name="PeerJ">
        <title>Extensive microbial diversity within the chicken gut microbiome revealed by metagenomics and culture.</title>
        <authorList>
            <person name="Gilroy R."/>
            <person name="Ravi A."/>
            <person name="Getino M."/>
            <person name="Pursley I."/>
            <person name="Horton D.L."/>
            <person name="Alikhan N.F."/>
            <person name="Baker D."/>
            <person name="Gharbi K."/>
            <person name="Hall N."/>
            <person name="Watson M."/>
            <person name="Adriaenssens E.M."/>
            <person name="Foster-Nyarko E."/>
            <person name="Jarju S."/>
            <person name="Secka A."/>
            <person name="Antonio M."/>
            <person name="Oren A."/>
            <person name="Chaudhuri R.R."/>
            <person name="La Ragione R."/>
            <person name="Hildebrand F."/>
            <person name="Pallen M.J."/>
        </authorList>
    </citation>
    <scope>NUCLEOTIDE SEQUENCE</scope>
    <source>
        <strain evidence="2">B3-2255</strain>
    </source>
</reference>
<comment type="caution">
    <text evidence="2">The sequence shown here is derived from an EMBL/GenBank/DDBJ whole genome shotgun (WGS) entry which is preliminary data.</text>
</comment>
<gene>
    <name evidence="2" type="ORF">IAC87_02600</name>
</gene>
<evidence type="ECO:0000313" key="2">
    <source>
        <dbReference type="EMBL" id="MBO8481419.1"/>
    </source>
</evidence>
<reference evidence="2" key="1">
    <citation type="submission" date="2020-10" db="EMBL/GenBank/DDBJ databases">
        <authorList>
            <person name="Gilroy R."/>
        </authorList>
    </citation>
    <scope>NUCLEOTIDE SEQUENCE</scope>
    <source>
        <strain evidence="2">B3-2255</strain>
    </source>
</reference>